<evidence type="ECO:0000256" key="3">
    <source>
        <dbReference type="ARBA" id="ARBA00011906"/>
    </source>
</evidence>
<keyword evidence="5" id="KW-0560">Oxidoreductase</keyword>
<evidence type="ECO:0000256" key="1">
    <source>
        <dbReference type="ARBA" id="ARBA00001973"/>
    </source>
</evidence>
<dbReference type="PANTHER" id="PTHR11474:SF76">
    <property type="entry name" value="SHKT DOMAIN-CONTAINING PROTEIN"/>
    <property type="match status" value="1"/>
</dbReference>
<dbReference type="EC" id="1.14.18.1" evidence="3"/>
<dbReference type="PANTHER" id="PTHR11474">
    <property type="entry name" value="TYROSINASE FAMILY MEMBER"/>
    <property type="match status" value="1"/>
</dbReference>
<dbReference type="KEGG" id="tmn:UCRPA7_3344"/>
<dbReference type="InterPro" id="IPR008922">
    <property type="entry name" value="Di-copper_centre_dom_sf"/>
</dbReference>
<dbReference type="InterPro" id="IPR002227">
    <property type="entry name" value="Tyrosinase_Cu-bd"/>
</dbReference>
<keyword evidence="7" id="KW-0503">Monooxygenase</keyword>
<evidence type="ECO:0000256" key="6">
    <source>
        <dbReference type="ARBA" id="ARBA00023008"/>
    </source>
</evidence>
<keyword evidence="13" id="KW-1185">Reference proteome</keyword>
<name>R8BP83_PHAM7</name>
<dbReference type="Pfam" id="PF18132">
    <property type="entry name" value="Tyrosinase_C"/>
    <property type="match status" value="1"/>
</dbReference>
<dbReference type="AlphaFoldDB" id="R8BP83"/>
<dbReference type="EMBL" id="KB933041">
    <property type="protein sequence ID" value="EOO01105.1"/>
    <property type="molecule type" value="Genomic_DNA"/>
</dbReference>
<evidence type="ECO:0000256" key="9">
    <source>
        <dbReference type="ARBA" id="ARBA00048233"/>
    </source>
</evidence>
<evidence type="ECO:0000256" key="7">
    <source>
        <dbReference type="ARBA" id="ARBA00023033"/>
    </source>
</evidence>
<comment type="catalytic activity">
    <reaction evidence="10">
        <text>L-tyrosine + O2 = L-dopaquinone + H2O</text>
        <dbReference type="Rhea" id="RHEA:18117"/>
        <dbReference type="ChEBI" id="CHEBI:15377"/>
        <dbReference type="ChEBI" id="CHEBI:15379"/>
        <dbReference type="ChEBI" id="CHEBI:57924"/>
        <dbReference type="ChEBI" id="CHEBI:58315"/>
        <dbReference type="EC" id="1.14.18.1"/>
    </reaction>
</comment>
<accession>R8BP83</accession>
<reference evidence="13" key="1">
    <citation type="journal article" date="2013" name="Genome Announc.">
        <title>Draft genome sequence of the ascomycete Phaeoacremonium aleophilum strain UCR-PA7, a causal agent of the esca disease complex in grapevines.</title>
        <authorList>
            <person name="Blanco-Ulate B."/>
            <person name="Rolshausen P."/>
            <person name="Cantu D."/>
        </authorList>
    </citation>
    <scope>NUCLEOTIDE SEQUENCE [LARGE SCALE GENOMIC DNA]</scope>
    <source>
        <strain evidence="13">UCR-PA7</strain>
    </source>
</reference>
<dbReference type="Gene3D" id="1.10.1280.10">
    <property type="entry name" value="Di-copper center containing domain from catechol oxidase"/>
    <property type="match status" value="1"/>
</dbReference>
<comment type="cofactor">
    <cofactor evidence="1">
        <name>Cu(2+)</name>
        <dbReference type="ChEBI" id="CHEBI:29036"/>
    </cofactor>
</comment>
<keyword evidence="4" id="KW-0479">Metal-binding</keyword>
<evidence type="ECO:0000256" key="8">
    <source>
        <dbReference type="ARBA" id="ARBA00023101"/>
    </source>
</evidence>
<evidence type="ECO:0000256" key="10">
    <source>
        <dbReference type="ARBA" id="ARBA00048881"/>
    </source>
</evidence>
<dbReference type="OrthoDB" id="6132182at2759"/>
<dbReference type="InterPro" id="IPR050316">
    <property type="entry name" value="Tyrosinase/Hemocyanin"/>
</dbReference>
<dbReference type="eggNOG" id="ENOG502R1BY">
    <property type="taxonomic scope" value="Eukaryota"/>
</dbReference>
<dbReference type="InterPro" id="IPR041640">
    <property type="entry name" value="Tyrosinase_C"/>
</dbReference>
<dbReference type="Pfam" id="PF00264">
    <property type="entry name" value="Tyrosinase"/>
    <property type="match status" value="1"/>
</dbReference>
<comment type="similarity">
    <text evidence="2">Belongs to the tyrosinase family.</text>
</comment>
<dbReference type="RefSeq" id="XP_007914083.1">
    <property type="nucleotide sequence ID" value="XM_007915892.1"/>
</dbReference>
<dbReference type="Gene3D" id="2.60.310.20">
    <property type="match status" value="1"/>
</dbReference>
<sequence>MSNSYWDWASDPHLPPVVMSPDITLTIPGTSSGSQDTLYLDHNPLYSYKFTSQYAIDLLQKELNWDTTDAWQESKRCPDADGKSNQEIANVQVGTFHAFKLQTFQALTAINDFDQFTCQAWRHNEGPQAYNSVEGMHNNIHNYTGTNDTVLYDNNTKLTGNMTDVQASSFDPVFWLHHVNCDRITALWQALNPDCIINEWPSLNDRYVAKEGTVEGGQSNLEPWHKTAQHSVSDYYIANDTKELTSTFLGGYYYPETPLEYIQDPVQMKAYTTQKIYELYAPANLLPPALRDSKGGFKAQPPAENIPAGVGANPQESVRHWQVFLRVKNFALTGTWAVHIFLGELPDATEEWFLSENRVGTVTMLSNRSKKHCENCASQEASGILVTGTVPLNEALEKRGVDVENEDAVVAFLQKELSWRAVKVSFLSKLPYNHTKAS</sequence>
<organism evidence="12 13">
    <name type="scientific">Phaeoacremonium minimum (strain UCR-PA7)</name>
    <name type="common">Esca disease fungus</name>
    <name type="synonym">Togninia minima</name>
    <dbReference type="NCBI Taxonomy" id="1286976"/>
    <lineage>
        <taxon>Eukaryota</taxon>
        <taxon>Fungi</taxon>
        <taxon>Dikarya</taxon>
        <taxon>Ascomycota</taxon>
        <taxon>Pezizomycotina</taxon>
        <taxon>Sordariomycetes</taxon>
        <taxon>Sordariomycetidae</taxon>
        <taxon>Togniniales</taxon>
        <taxon>Togniniaceae</taxon>
        <taxon>Phaeoacremonium</taxon>
    </lineage>
</organism>
<keyword evidence="8" id="KW-0470">Melanin biosynthesis</keyword>
<comment type="catalytic activity">
    <reaction evidence="9">
        <text>2 L-dopa + O2 = 2 L-dopaquinone + 2 H2O</text>
        <dbReference type="Rhea" id="RHEA:34287"/>
        <dbReference type="ChEBI" id="CHEBI:15377"/>
        <dbReference type="ChEBI" id="CHEBI:15379"/>
        <dbReference type="ChEBI" id="CHEBI:57504"/>
        <dbReference type="ChEBI" id="CHEBI:57924"/>
        <dbReference type="EC" id="1.14.18.1"/>
    </reaction>
</comment>
<evidence type="ECO:0000259" key="11">
    <source>
        <dbReference type="PROSITE" id="PS00498"/>
    </source>
</evidence>
<dbReference type="GO" id="GO:0042438">
    <property type="term" value="P:melanin biosynthetic process"/>
    <property type="evidence" value="ECO:0007669"/>
    <property type="project" value="UniProtKB-KW"/>
</dbReference>
<evidence type="ECO:0000256" key="2">
    <source>
        <dbReference type="ARBA" id="ARBA00009928"/>
    </source>
</evidence>
<gene>
    <name evidence="12" type="ORF">UCRPA7_3344</name>
</gene>
<dbReference type="SUPFAM" id="SSF48056">
    <property type="entry name" value="Di-copper centre-containing domain"/>
    <property type="match status" value="1"/>
</dbReference>
<proteinExistence type="inferred from homology"/>
<keyword evidence="6" id="KW-0186">Copper</keyword>
<feature type="domain" description="Tyrosinase copper-binding" evidence="11">
    <location>
        <begin position="171"/>
        <end position="182"/>
    </location>
</feature>
<evidence type="ECO:0000256" key="5">
    <source>
        <dbReference type="ARBA" id="ARBA00023002"/>
    </source>
</evidence>
<dbReference type="PROSITE" id="PS00498">
    <property type="entry name" value="TYROSINASE_2"/>
    <property type="match status" value="1"/>
</dbReference>
<dbReference type="Proteomes" id="UP000014074">
    <property type="component" value="Unassembled WGS sequence"/>
</dbReference>
<dbReference type="PRINTS" id="PR00092">
    <property type="entry name" value="TYROSINASE"/>
</dbReference>
<evidence type="ECO:0000313" key="13">
    <source>
        <dbReference type="Proteomes" id="UP000014074"/>
    </source>
</evidence>
<dbReference type="GO" id="GO:0046872">
    <property type="term" value="F:metal ion binding"/>
    <property type="evidence" value="ECO:0007669"/>
    <property type="project" value="UniProtKB-KW"/>
</dbReference>
<dbReference type="GeneID" id="19323684"/>
<evidence type="ECO:0000256" key="4">
    <source>
        <dbReference type="ARBA" id="ARBA00022723"/>
    </source>
</evidence>
<evidence type="ECO:0000313" key="12">
    <source>
        <dbReference type="EMBL" id="EOO01105.1"/>
    </source>
</evidence>
<dbReference type="HOGENOM" id="CLU_013691_4_1_1"/>
<dbReference type="GO" id="GO:0004503">
    <property type="term" value="F:tyrosinase activity"/>
    <property type="evidence" value="ECO:0007669"/>
    <property type="project" value="UniProtKB-EC"/>
</dbReference>
<protein>
    <recommendedName>
        <fullName evidence="3">tyrosinase</fullName>
        <ecNumber evidence="3">1.14.18.1</ecNumber>
    </recommendedName>
</protein>